<dbReference type="EMBL" id="D64018">
    <property type="protein sequence ID" value="BAA10894.1"/>
    <property type="molecule type" value="mRNA"/>
</dbReference>
<feature type="non-terminal residue" evidence="2">
    <location>
        <position position="1"/>
    </location>
</feature>
<proteinExistence type="evidence at transcript level"/>
<feature type="non-terminal residue" evidence="2">
    <location>
        <position position="72"/>
    </location>
</feature>
<feature type="region of interest" description="Disordered" evidence="1">
    <location>
        <begin position="1"/>
        <end position="72"/>
    </location>
</feature>
<organism evidence="2">
    <name type="scientific">Cynops pyrrhogaster</name>
    <name type="common">Japanese fire-bellied newt</name>
    <name type="synonym">Molge pyrrhogaster</name>
    <dbReference type="NCBI Taxonomy" id="8330"/>
    <lineage>
        <taxon>Eukaryota</taxon>
        <taxon>Metazoa</taxon>
        <taxon>Chordata</taxon>
        <taxon>Craniata</taxon>
        <taxon>Vertebrata</taxon>
        <taxon>Euteleostomi</taxon>
        <taxon>Amphibia</taxon>
        <taxon>Batrachia</taxon>
        <taxon>Caudata</taxon>
        <taxon>Salamandroidea</taxon>
        <taxon>Salamandridae</taxon>
        <taxon>Pleurodelinae</taxon>
        <taxon>Cynops</taxon>
    </lineage>
</organism>
<name>O12949_CYNPY</name>
<feature type="compositionally biased region" description="Low complexity" evidence="1">
    <location>
        <begin position="49"/>
        <end position="60"/>
    </location>
</feature>
<sequence length="72" mass="7994">RYQERKADVSGPQTERVGPGPQRHVLLPAGLRGRRQPPLEVRERGVGARGQARAAGAQLRLHSPRTRQLRSP</sequence>
<feature type="compositionally biased region" description="Basic residues" evidence="1">
    <location>
        <begin position="62"/>
        <end position="72"/>
    </location>
</feature>
<accession>O12949</accession>
<reference evidence="2" key="1">
    <citation type="journal article" date="1996" name="Biochem. Biophys. Res. Commun.">
        <title>Activation of two Cynops genes, fork head and sonic hedgehog, in animal cap explants.</title>
        <authorList>
            <person name="Takabatake T."/>
            <person name="Takahashi T.C."/>
            <person name="Inoue K."/>
            <person name="Ogawa M."/>
            <person name="Takeshima K."/>
        </authorList>
    </citation>
    <scope>NUCLEOTIDE SEQUENCE</scope>
</reference>
<dbReference type="AlphaFoldDB" id="O12949"/>
<evidence type="ECO:0000313" key="2">
    <source>
        <dbReference type="EMBL" id="BAA10894.1"/>
    </source>
</evidence>
<evidence type="ECO:0000256" key="1">
    <source>
        <dbReference type="SAM" id="MobiDB-lite"/>
    </source>
</evidence>
<protein>
    <submittedName>
        <fullName evidence="2">Brachyury</fullName>
    </submittedName>
</protein>